<keyword evidence="1" id="KW-0732">Signal</keyword>
<accession>A0AAD9MJ39</accession>
<dbReference type="Proteomes" id="UP001255856">
    <property type="component" value="Unassembled WGS sequence"/>
</dbReference>
<feature type="chain" id="PRO_5041995414" evidence="1">
    <location>
        <begin position="18"/>
        <end position="149"/>
    </location>
</feature>
<gene>
    <name evidence="2" type="ORF">QBZ16_002983</name>
</gene>
<evidence type="ECO:0000313" key="2">
    <source>
        <dbReference type="EMBL" id="KAK2079292.1"/>
    </source>
</evidence>
<dbReference type="PANTHER" id="PTHR28110:SF1">
    <property type="entry name" value="TRANSMEMBRANE PROTEIN"/>
    <property type="match status" value="1"/>
</dbReference>
<sequence>MAFLLCLLLWNYRPVPGYQQTAVDLRRKTFRVYPASHLKNLVVVVGHAVYSGLDYHESDHKESWYLLDYQRQVVGQTDSFLEHIRLGVEAASKDPVAMLLFSGGKTRRAAGPRAEGESYWLVAEAQTWFGHPDVRERAYTEAGDRVDGR</sequence>
<keyword evidence="3" id="KW-1185">Reference proteome</keyword>
<evidence type="ECO:0000313" key="3">
    <source>
        <dbReference type="Proteomes" id="UP001255856"/>
    </source>
</evidence>
<protein>
    <submittedName>
        <fullName evidence="2">Uncharacterized protein</fullName>
    </submittedName>
</protein>
<dbReference type="AlphaFoldDB" id="A0AAD9MJ39"/>
<proteinExistence type="predicted"/>
<name>A0AAD9MJ39_PROWI</name>
<dbReference type="GO" id="GO:0005737">
    <property type="term" value="C:cytoplasm"/>
    <property type="evidence" value="ECO:0007669"/>
    <property type="project" value="TreeGrafter"/>
</dbReference>
<reference evidence="2" key="1">
    <citation type="submission" date="2021-01" db="EMBL/GenBank/DDBJ databases">
        <authorList>
            <person name="Eckstrom K.M.E."/>
        </authorList>
    </citation>
    <scope>NUCLEOTIDE SEQUENCE</scope>
    <source>
        <strain evidence="2">UVCC 0001</strain>
    </source>
</reference>
<evidence type="ECO:0000256" key="1">
    <source>
        <dbReference type="SAM" id="SignalP"/>
    </source>
</evidence>
<feature type="signal peptide" evidence="1">
    <location>
        <begin position="1"/>
        <end position="17"/>
    </location>
</feature>
<dbReference type="EMBL" id="JASFZW010000003">
    <property type="protein sequence ID" value="KAK2079292.1"/>
    <property type="molecule type" value="Genomic_DNA"/>
</dbReference>
<dbReference type="InterPro" id="IPR055323">
    <property type="entry name" value="C57A10.07/YOR238W"/>
</dbReference>
<organism evidence="2 3">
    <name type="scientific">Prototheca wickerhamii</name>
    <dbReference type="NCBI Taxonomy" id="3111"/>
    <lineage>
        <taxon>Eukaryota</taxon>
        <taxon>Viridiplantae</taxon>
        <taxon>Chlorophyta</taxon>
        <taxon>core chlorophytes</taxon>
        <taxon>Trebouxiophyceae</taxon>
        <taxon>Chlorellales</taxon>
        <taxon>Chlorellaceae</taxon>
        <taxon>Prototheca</taxon>
    </lineage>
</organism>
<comment type="caution">
    <text evidence="2">The sequence shown here is derived from an EMBL/GenBank/DDBJ whole genome shotgun (WGS) entry which is preliminary data.</text>
</comment>
<dbReference type="PANTHER" id="PTHR28110">
    <property type="entry name" value="TRANSMEMBRANE PROTEIN"/>
    <property type="match status" value="1"/>
</dbReference>